<sequence length="63" mass="7044">AGPFHAGPPAVRELVGRLGQRAPLRQRPRRHPRRPPRHPPHRPGRRAGTANGGLTQRHRGTEM</sequence>
<feature type="compositionally biased region" description="Basic residues" evidence="1">
    <location>
        <begin position="24"/>
        <end position="45"/>
    </location>
</feature>
<dbReference type="AlphaFoldDB" id="A0A6J4KZH2"/>
<accession>A0A6J4KZH2</accession>
<evidence type="ECO:0000313" key="2">
    <source>
        <dbReference type="EMBL" id="CAA9318358.1"/>
    </source>
</evidence>
<gene>
    <name evidence="2" type="ORF">AVDCRST_MAG68-2793</name>
</gene>
<feature type="non-terminal residue" evidence="2">
    <location>
        <position position="63"/>
    </location>
</feature>
<feature type="region of interest" description="Disordered" evidence="1">
    <location>
        <begin position="1"/>
        <end position="63"/>
    </location>
</feature>
<evidence type="ECO:0000256" key="1">
    <source>
        <dbReference type="SAM" id="MobiDB-lite"/>
    </source>
</evidence>
<name>A0A6J4KZH2_9BACT</name>
<organism evidence="2">
    <name type="scientific">uncultured Gemmatimonadota bacterium</name>
    <dbReference type="NCBI Taxonomy" id="203437"/>
    <lineage>
        <taxon>Bacteria</taxon>
        <taxon>Pseudomonadati</taxon>
        <taxon>Gemmatimonadota</taxon>
        <taxon>environmental samples</taxon>
    </lineage>
</organism>
<protein>
    <submittedName>
        <fullName evidence="2">Uncharacterized protein</fullName>
    </submittedName>
</protein>
<reference evidence="2" key="1">
    <citation type="submission" date="2020-02" db="EMBL/GenBank/DDBJ databases">
        <authorList>
            <person name="Meier V. D."/>
        </authorList>
    </citation>
    <scope>NUCLEOTIDE SEQUENCE</scope>
    <source>
        <strain evidence="2">AVDCRST_MAG68</strain>
    </source>
</reference>
<dbReference type="EMBL" id="CADCTW010000089">
    <property type="protein sequence ID" value="CAA9318358.1"/>
    <property type="molecule type" value="Genomic_DNA"/>
</dbReference>
<proteinExistence type="predicted"/>
<feature type="non-terminal residue" evidence="2">
    <location>
        <position position="1"/>
    </location>
</feature>